<accession>A0ABR4CZG0</accession>
<gene>
    <name evidence="1" type="ORF">VTL71DRAFT_253</name>
</gene>
<evidence type="ECO:0000313" key="2">
    <source>
        <dbReference type="Proteomes" id="UP001595075"/>
    </source>
</evidence>
<organism evidence="1 2">
    <name type="scientific">Oculimacula yallundae</name>
    <dbReference type="NCBI Taxonomy" id="86028"/>
    <lineage>
        <taxon>Eukaryota</taxon>
        <taxon>Fungi</taxon>
        <taxon>Dikarya</taxon>
        <taxon>Ascomycota</taxon>
        <taxon>Pezizomycotina</taxon>
        <taxon>Leotiomycetes</taxon>
        <taxon>Helotiales</taxon>
        <taxon>Ploettnerulaceae</taxon>
        <taxon>Oculimacula</taxon>
    </lineage>
</organism>
<reference evidence="1 2" key="1">
    <citation type="journal article" date="2024" name="Commun. Biol.">
        <title>Comparative genomic analysis of thermophilic fungi reveals convergent evolutionary adaptations and gene losses.</title>
        <authorList>
            <person name="Steindorff A.S."/>
            <person name="Aguilar-Pontes M.V."/>
            <person name="Robinson A.J."/>
            <person name="Andreopoulos B."/>
            <person name="LaButti K."/>
            <person name="Kuo A."/>
            <person name="Mondo S."/>
            <person name="Riley R."/>
            <person name="Otillar R."/>
            <person name="Haridas S."/>
            <person name="Lipzen A."/>
            <person name="Grimwood J."/>
            <person name="Schmutz J."/>
            <person name="Clum A."/>
            <person name="Reid I.D."/>
            <person name="Moisan M.C."/>
            <person name="Butler G."/>
            <person name="Nguyen T.T.M."/>
            <person name="Dewar K."/>
            <person name="Conant G."/>
            <person name="Drula E."/>
            <person name="Henrissat B."/>
            <person name="Hansel C."/>
            <person name="Singer S."/>
            <person name="Hutchinson M.I."/>
            <person name="de Vries R.P."/>
            <person name="Natvig D.O."/>
            <person name="Powell A.J."/>
            <person name="Tsang A."/>
            <person name="Grigoriev I.V."/>
        </authorList>
    </citation>
    <scope>NUCLEOTIDE SEQUENCE [LARGE SCALE GENOMIC DNA]</scope>
    <source>
        <strain evidence="1 2">CBS 494.80</strain>
    </source>
</reference>
<proteinExistence type="predicted"/>
<comment type="caution">
    <text evidence="1">The sequence shown here is derived from an EMBL/GenBank/DDBJ whole genome shotgun (WGS) entry which is preliminary data.</text>
</comment>
<dbReference type="EMBL" id="JAZHXI010000001">
    <property type="protein sequence ID" value="KAL2075310.1"/>
    <property type="molecule type" value="Genomic_DNA"/>
</dbReference>
<keyword evidence="2" id="KW-1185">Reference proteome</keyword>
<dbReference type="Proteomes" id="UP001595075">
    <property type="component" value="Unassembled WGS sequence"/>
</dbReference>
<protein>
    <submittedName>
        <fullName evidence="1">Uncharacterized protein</fullName>
    </submittedName>
</protein>
<evidence type="ECO:0000313" key="1">
    <source>
        <dbReference type="EMBL" id="KAL2075310.1"/>
    </source>
</evidence>
<name>A0ABR4CZG0_9HELO</name>
<sequence length="78" mass="8414">MNSTKALGKPHRTSKAPVGLLPFSQGLGSHICSSRCAMLYTTSRLEPAYDTLRKLQSWLAAFVNLAFLDGGVTKLAFA</sequence>